<dbReference type="AlphaFoldDB" id="A0A2U8QSZ4"/>
<gene>
    <name evidence="1" type="ORF">DI487_04995</name>
</gene>
<sequence length="62" mass="7617">MQYIFIRELASDKAFVTLVINFCKDGLNIFLQVFYPRIDHVIDPFQRTFKKRKVVLYYFFFL</sequence>
<dbReference type="Proteomes" id="UP000245429">
    <property type="component" value="Chromosome"/>
</dbReference>
<proteinExistence type="predicted"/>
<dbReference type="EMBL" id="CP029463">
    <property type="protein sequence ID" value="AWM13282.1"/>
    <property type="molecule type" value="Genomic_DNA"/>
</dbReference>
<keyword evidence="2" id="KW-1185">Reference proteome</keyword>
<evidence type="ECO:0000313" key="2">
    <source>
        <dbReference type="Proteomes" id="UP000245429"/>
    </source>
</evidence>
<evidence type="ECO:0000313" key="1">
    <source>
        <dbReference type="EMBL" id="AWM13282.1"/>
    </source>
</evidence>
<dbReference type="KEGG" id="fse:DI487_04995"/>
<name>A0A2U8QSZ4_9FLAO</name>
<protein>
    <submittedName>
        <fullName evidence="1">Uncharacterized protein</fullName>
    </submittedName>
</protein>
<accession>A0A2U8QSZ4</accession>
<organism evidence="1 2">
    <name type="scientific">Flavobacterium sediminis</name>
    <dbReference type="NCBI Taxonomy" id="2201181"/>
    <lineage>
        <taxon>Bacteria</taxon>
        <taxon>Pseudomonadati</taxon>
        <taxon>Bacteroidota</taxon>
        <taxon>Flavobacteriia</taxon>
        <taxon>Flavobacteriales</taxon>
        <taxon>Flavobacteriaceae</taxon>
        <taxon>Flavobacterium</taxon>
    </lineage>
</organism>
<reference evidence="1 2" key="1">
    <citation type="submission" date="2018-05" db="EMBL/GenBank/DDBJ databases">
        <title>Flavobacterium sp. MEBiC07310.</title>
        <authorList>
            <person name="Baek K."/>
        </authorList>
    </citation>
    <scope>NUCLEOTIDE SEQUENCE [LARGE SCALE GENOMIC DNA]</scope>
    <source>
        <strain evidence="1 2">MEBiC07310</strain>
    </source>
</reference>